<name>A0ABS9KUA5_9BACT</name>
<evidence type="ECO:0000259" key="3">
    <source>
        <dbReference type="Pfam" id="PF16344"/>
    </source>
</evidence>
<evidence type="ECO:0000313" key="5">
    <source>
        <dbReference type="Proteomes" id="UP001165367"/>
    </source>
</evidence>
<gene>
    <name evidence="4" type="ORF">LZZ85_16605</name>
</gene>
<feature type="domain" description="FecR protein" evidence="2">
    <location>
        <begin position="138"/>
        <end position="232"/>
    </location>
</feature>
<keyword evidence="1" id="KW-0472">Membrane</keyword>
<keyword evidence="5" id="KW-1185">Reference proteome</keyword>
<feature type="domain" description="Protein FecR C-terminal" evidence="3">
    <location>
        <begin position="298"/>
        <end position="368"/>
    </location>
</feature>
<dbReference type="PANTHER" id="PTHR30273:SF2">
    <property type="entry name" value="PROTEIN FECR"/>
    <property type="match status" value="1"/>
</dbReference>
<evidence type="ECO:0000256" key="1">
    <source>
        <dbReference type="SAM" id="Phobius"/>
    </source>
</evidence>
<comment type="caution">
    <text evidence="4">The sequence shown here is derived from an EMBL/GenBank/DDBJ whole genome shotgun (WGS) entry which is preliminary data.</text>
</comment>
<reference evidence="4" key="1">
    <citation type="submission" date="2022-01" db="EMBL/GenBank/DDBJ databases">
        <authorList>
            <person name="Jo J.-H."/>
            <person name="Im W.-T."/>
        </authorList>
    </citation>
    <scope>NUCLEOTIDE SEQUENCE</scope>
    <source>
        <strain evidence="4">NA20</strain>
    </source>
</reference>
<dbReference type="Gene3D" id="2.60.120.1440">
    <property type="match status" value="1"/>
</dbReference>
<organism evidence="4 5">
    <name type="scientific">Terrimonas ginsenosidimutans</name>
    <dbReference type="NCBI Taxonomy" id="2908004"/>
    <lineage>
        <taxon>Bacteria</taxon>
        <taxon>Pseudomonadati</taxon>
        <taxon>Bacteroidota</taxon>
        <taxon>Chitinophagia</taxon>
        <taxon>Chitinophagales</taxon>
        <taxon>Chitinophagaceae</taxon>
        <taxon>Terrimonas</taxon>
    </lineage>
</organism>
<dbReference type="InterPro" id="IPR006860">
    <property type="entry name" value="FecR"/>
</dbReference>
<dbReference type="RefSeq" id="WP_237874432.1">
    <property type="nucleotide sequence ID" value="NZ_JAKLTR010000011.1"/>
</dbReference>
<protein>
    <submittedName>
        <fullName evidence="4">FecR domain-containing protein</fullName>
    </submittedName>
</protein>
<evidence type="ECO:0000259" key="2">
    <source>
        <dbReference type="Pfam" id="PF04773"/>
    </source>
</evidence>
<dbReference type="Gene3D" id="3.55.50.30">
    <property type="match status" value="1"/>
</dbReference>
<keyword evidence="1" id="KW-1133">Transmembrane helix</keyword>
<dbReference type="InterPro" id="IPR032508">
    <property type="entry name" value="FecR_C"/>
</dbReference>
<dbReference type="PANTHER" id="PTHR30273">
    <property type="entry name" value="PERIPLASMIC SIGNAL SENSOR AND SIGMA FACTOR ACTIVATOR FECR-RELATED"/>
    <property type="match status" value="1"/>
</dbReference>
<dbReference type="InterPro" id="IPR012373">
    <property type="entry name" value="Ferrdict_sens_TM"/>
</dbReference>
<dbReference type="Proteomes" id="UP001165367">
    <property type="component" value="Unassembled WGS sequence"/>
</dbReference>
<accession>A0ABS9KUA5</accession>
<dbReference type="Pfam" id="PF04773">
    <property type="entry name" value="FecR"/>
    <property type="match status" value="1"/>
</dbReference>
<sequence length="370" mass="41950">MSQEQFWILLTRKIAGEASPEDLTELEQLMQQHPEWQFASQNLEDIWNSKPHVDISEEEEAYLLHLHRLQQKNIPFGKQLQPEEEAAVAELSSNSSRKRIRWLIAGLTVAASVAAFLFFNPFSGKSGASPAQLANINEISTRLGSKTRIQLPDGSVVWLNAGSKLTYDKDYNQEDRQVTLTGEGFFDVIKDPAKPFLVHTSTVDVRVLGTVFNVKAYPEDKATETSLIRGSLEVSIKSRPLDKIILASNEKLVVENKKDTVAAWKADEETDQPLMTLNQIKRNSRDSTINETQWTENKLVFDNEPFEDVAVKMGRWFAVDIEITDWALKQKRLTGTFERESVEQALEGLAYASTTPFIFKRSGNKIIIHR</sequence>
<proteinExistence type="predicted"/>
<dbReference type="PIRSF" id="PIRSF018266">
    <property type="entry name" value="FecR"/>
    <property type="match status" value="1"/>
</dbReference>
<keyword evidence="1" id="KW-0812">Transmembrane</keyword>
<feature type="transmembrane region" description="Helical" evidence="1">
    <location>
        <begin position="100"/>
        <end position="119"/>
    </location>
</feature>
<evidence type="ECO:0000313" key="4">
    <source>
        <dbReference type="EMBL" id="MCG2615919.1"/>
    </source>
</evidence>
<dbReference type="EMBL" id="JAKLTR010000011">
    <property type="protein sequence ID" value="MCG2615919.1"/>
    <property type="molecule type" value="Genomic_DNA"/>
</dbReference>
<dbReference type="Pfam" id="PF16344">
    <property type="entry name" value="FecR_C"/>
    <property type="match status" value="1"/>
</dbReference>